<reference evidence="1 2" key="1">
    <citation type="submission" date="2018-10" db="EMBL/GenBank/DDBJ databases">
        <authorList>
            <person name="Criscuolo A."/>
        </authorList>
    </citation>
    <scope>NUCLEOTIDE SEQUENCE [LARGE SCALE GENOMIC DNA]</scope>
    <source>
        <strain evidence="1">DnA1</strain>
    </source>
</reference>
<dbReference type="InterPro" id="IPR022798">
    <property type="entry name" value="BcsD_bac"/>
</dbReference>
<accession>A0A3P4B567</accession>
<evidence type="ECO:0000313" key="2">
    <source>
        <dbReference type="Proteomes" id="UP000277294"/>
    </source>
</evidence>
<proteinExistence type="predicted"/>
<dbReference type="InterPro" id="IPR038470">
    <property type="entry name" value="Cellsynth_D_sf"/>
</dbReference>
<dbReference type="GO" id="GO:0030244">
    <property type="term" value="P:cellulose biosynthetic process"/>
    <property type="evidence" value="ECO:0007669"/>
    <property type="project" value="InterPro"/>
</dbReference>
<dbReference type="RefSeq" id="WP_160142262.1">
    <property type="nucleotide sequence ID" value="NZ_UWPJ01000022.1"/>
</dbReference>
<dbReference type="EMBL" id="UWPJ01000022">
    <property type="protein sequence ID" value="VCU70676.1"/>
    <property type="molecule type" value="Genomic_DNA"/>
</dbReference>
<dbReference type="Pfam" id="PF03500">
    <property type="entry name" value="Cellsynth_D"/>
    <property type="match status" value="1"/>
</dbReference>
<sequence>MDATSSVISYLAARQCSSQWKAFLRSTAGELADKLAPAELSTFMRRVGNRFARELPLPACATLDEIQLAMSETWTRLDWGWVEISDENDHLGLCHYCSPLAVALGSESLAWGASFLEGVYQQWFEQLGASARLRVSLIAGAVEPSTIQLRLGAPVAG</sequence>
<dbReference type="AlphaFoldDB" id="A0A3P4B567"/>
<gene>
    <name evidence="1" type="primary">acsD_1</name>
    <name evidence="1" type="ORF">PIGHUM_02752</name>
</gene>
<dbReference type="Proteomes" id="UP000277294">
    <property type="component" value="Unassembled WGS sequence"/>
</dbReference>
<name>A0A3P4B567_9BURK</name>
<protein>
    <submittedName>
        <fullName evidence="1">Cellulose synthase operon protein D</fullName>
    </submittedName>
</protein>
<dbReference type="Gene3D" id="3.30.70.2590">
    <property type="match status" value="1"/>
</dbReference>
<keyword evidence="2" id="KW-1185">Reference proteome</keyword>
<evidence type="ECO:0000313" key="1">
    <source>
        <dbReference type="EMBL" id="VCU70676.1"/>
    </source>
</evidence>
<organism evidence="1 2">
    <name type="scientific">Pigmentiphaga humi</name>
    <dbReference type="NCBI Taxonomy" id="2478468"/>
    <lineage>
        <taxon>Bacteria</taxon>
        <taxon>Pseudomonadati</taxon>
        <taxon>Pseudomonadota</taxon>
        <taxon>Betaproteobacteria</taxon>
        <taxon>Burkholderiales</taxon>
        <taxon>Alcaligenaceae</taxon>
        <taxon>Pigmentiphaga</taxon>
    </lineage>
</organism>
<dbReference type="OrthoDB" id="8963422at2"/>